<evidence type="ECO:0000313" key="3">
    <source>
        <dbReference type="Proteomes" id="UP001159363"/>
    </source>
</evidence>
<gene>
    <name evidence="2" type="ORF">PR048_002047</name>
</gene>
<dbReference type="EMBL" id="JARBHB010000001">
    <property type="protein sequence ID" value="KAJ8896702.1"/>
    <property type="molecule type" value="Genomic_DNA"/>
</dbReference>
<name>A0ABQ9IJ31_9NEOP</name>
<proteinExistence type="predicted"/>
<evidence type="ECO:0000313" key="2">
    <source>
        <dbReference type="EMBL" id="KAJ8896702.1"/>
    </source>
</evidence>
<keyword evidence="3" id="KW-1185">Reference proteome</keyword>
<sequence length="111" mass="12735">MRQAQLAPSWNEEVLAQFRITMMKREESGTYHHSKWATKCGSQTGDVIGKSYIVSIEKGQIRRIRRQLIEVTAGNSWKSRRGIITSGKETNPGQDRREKLLTLPSPVQDYM</sequence>
<comment type="caution">
    <text evidence="2">The sequence shown here is derived from an EMBL/GenBank/DDBJ whole genome shotgun (WGS) entry which is preliminary data.</text>
</comment>
<evidence type="ECO:0000256" key="1">
    <source>
        <dbReference type="SAM" id="MobiDB-lite"/>
    </source>
</evidence>
<feature type="region of interest" description="Disordered" evidence="1">
    <location>
        <begin position="82"/>
        <end position="111"/>
    </location>
</feature>
<accession>A0ABQ9IJ31</accession>
<dbReference type="Proteomes" id="UP001159363">
    <property type="component" value="Chromosome 1"/>
</dbReference>
<organism evidence="2 3">
    <name type="scientific">Dryococelus australis</name>
    <dbReference type="NCBI Taxonomy" id="614101"/>
    <lineage>
        <taxon>Eukaryota</taxon>
        <taxon>Metazoa</taxon>
        <taxon>Ecdysozoa</taxon>
        <taxon>Arthropoda</taxon>
        <taxon>Hexapoda</taxon>
        <taxon>Insecta</taxon>
        <taxon>Pterygota</taxon>
        <taxon>Neoptera</taxon>
        <taxon>Polyneoptera</taxon>
        <taxon>Phasmatodea</taxon>
        <taxon>Verophasmatodea</taxon>
        <taxon>Anareolatae</taxon>
        <taxon>Phasmatidae</taxon>
        <taxon>Eurycanthinae</taxon>
        <taxon>Dryococelus</taxon>
    </lineage>
</organism>
<reference evidence="2 3" key="1">
    <citation type="submission" date="2023-02" db="EMBL/GenBank/DDBJ databases">
        <title>LHISI_Scaffold_Assembly.</title>
        <authorList>
            <person name="Stuart O.P."/>
            <person name="Cleave R."/>
            <person name="Magrath M.J.L."/>
            <person name="Mikheyev A.S."/>
        </authorList>
    </citation>
    <scope>NUCLEOTIDE SEQUENCE [LARGE SCALE GENOMIC DNA]</scope>
    <source>
        <strain evidence="2">Daus_M_001</strain>
        <tissue evidence="2">Leg muscle</tissue>
    </source>
</reference>
<protein>
    <submittedName>
        <fullName evidence="2">Uncharacterized protein</fullName>
    </submittedName>
</protein>